<reference evidence="1 2" key="1">
    <citation type="submission" date="2013-02" db="EMBL/GenBank/DDBJ databases">
        <title>Comparative Sequence Analysis of H. pylori Isolates.</title>
        <authorList>
            <person name="Blanchard T.G."/>
            <person name="Czinn S.J."/>
            <person name="McCracken C.M."/>
            <person name="Abolude K.A."/>
            <person name="Shefchek K.S."/>
            <person name="Maroo A.M."/>
            <person name="Santana-Cruz I.S."/>
            <person name="Tallon L.J."/>
            <person name="Ficke F.W.F."/>
        </authorList>
    </citation>
    <scope>NUCLEOTIDE SEQUENCE [LARGE SCALE GENOMIC DNA]</scope>
    <source>
        <strain evidence="1 2">Hp A-11</strain>
    </source>
</reference>
<sequence>MGLSLTFGAFIFYLFIQFFNPVLAFVKLKVLRGFVVESYHAP</sequence>
<dbReference type="PATRIC" id="fig|992035.3.peg.160"/>
<accession>N4TMX3</accession>
<dbReference type="EMBL" id="AOTW01000001">
    <property type="protein sequence ID" value="ENH59035.1"/>
    <property type="molecule type" value="Genomic_DNA"/>
</dbReference>
<dbReference type="Proteomes" id="UP000012243">
    <property type="component" value="Unassembled WGS sequence"/>
</dbReference>
<gene>
    <name evidence="1" type="ORF">HPHPA11_0162</name>
</gene>
<evidence type="ECO:0000313" key="2">
    <source>
        <dbReference type="Proteomes" id="UP000012243"/>
    </source>
</evidence>
<comment type="caution">
    <text evidence="1">The sequence shown here is derived from an EMBL/GenBank/DDBJ whole genome shotgun (WGS) entry which is preliminary data.</text>
</comment>
<dbReference type="AlphaFoldDB" id="N4TMX3"/>
<protein>
    <submittedName>
        <fullName evidence="1">Putative membrane protein</fullName>
    </submittedName>
</protein>
<evidence type="ECO:0000313" key="1">
    <source>
        <dbReference type="EMBL" id="ENH59035.1"/>
    </source>
</evidence>
<name>N4TMX3_HELPX</name>
<organism evidence="1 2">
    <name type="scientific">Helicobacter pylori Hp A-11</name>
    <dbReference type="NCBI Taxonomy" id="992035"/>
    <lineage>
        <taxon>Bacteria</taxon>
        <taxon>Pseudomonadati</taxon>
        <taxon>Campylobacterota</taxon>
        <taxon>Epsilonproteobacteria</taxon>
        <taxon>Campylobacterales</taxon>
        <taxon>Helicobacteraceae</taxon>
        <taxon>Helicobacter</taxon>
    </lineage>
</organism>
<proteinExistence type="predicted"/>